<evidence type="ECO:0000313" key="2">
    <source>
        <dbReference type="EMBL" id="TDY51685.1"/>
    </source>
</evidence>
<evidence type="ECO:0000313" key="3">
    <source>
        <dbReference type="Proteomes" id="UP000295509"/>
    </source>
</evidence>
<comment type="caution">
    <text evidence="2">The sequence shown here is derived from an EMBL/GenBank/DDBJ whole genome shotgun (WGS) entry which is preliminary data.</text>
</comment>
<dbReference type="PROSITE" id="PS51257">
    <property type="entry name" value="PROKAR_LIPOPROTEIN"/>
    <property type="match status" value="1"/>
</dbReference>
<dbReference type="Proteomes" id="UP000295509">
    <property type="component" value="Unassembled WGS sequence"/>
</dbReference>
<dbReference type="RefSeq" id="WP_134191997.1">
    <property type="nucleotide sequence ID" value="NZ_JBHLUW010000046.1"/>
</dbReference>
<protein>
    <recommendedName>
        <fullName evidence="4">Beta-barrel assembly machine subunit BamE</fullName>
    </recommendedName>
</protein>
<feature type="chain" id="PRO_5020335956" description="Beta-barrel assembly machine subunit BamE" evidence="1">
    <location>
        <begin position="21"/>
        <end position="117"/>
    </location>
</feature>
<name>A0A4R8LY17_9BURK</name>
<sequence length="117" mass="12851">MFRKLIAVCAVAALTGCAFNAGETTGNQKLEKATQESLTQQFVPDVATRDEVALQFGPPDRKVSAGTMEIWTYSYRSSAHLVVAVVAVQTGEKKHADFYFDEKTGILKKIELESHRG</sequence>
<reference evidence="2 3" key="1">
    <citation type="submission" date="2019-03" db="EMBL/GenBank/DDBJ databases">
        <title>Genomic Encyclopedia of Type Strains, Phase III (KMG-III): the genomes of soil and plant-associated and newly described type strains.</title>
        <authorList>
            <person name="Whitman W."/>
        </authorList>
    </citation>
    <scope>NUCLEOTIDE SEQUENCE [LARGE SCALE GENOMIC DNA]</scope>
    <source>
        <strain evidence="2 3">LMG 29544</strain>
    </source>
</reference>
<keyword evidence="3" id="KW-1185">Reference proteome</keyword>
<proteinExistence type="predicted"/>
<organism evidence="2 3">
    <name type="scientific">Paraburkholderia rhizosphaerae</name>
    <dbReference type="NCBI Taxonomy" id="480658"/>
    <lineage>
        <taxon>Bacteria</taxon>
        <taxon>Pseudomonadati</taxon>
        <taxon>Pseudomonadota</taxon>
        <taxon>Betaproteobacteria</taxon>
        <taxon>Burkholderiales</taxon>
        <taxon>Burkholderiaceae</taxon>
        <taxon>Paraburkholderia</taxon>
    </lineage>
</organism>
<evidence type="ECO:0000256" key="1">
    <source>
        <dbReference type="SAM" id="SignalP"/>
    </source>
</evidence>
<dbReference type="OrthoDB" id="8928065at2"/>
<dbReference type="EMBL" id="SORE01000007">
    <property type="protein sequence ID" value="TDY51685.1"/>
    <property type="molecule type" value="Genomic_DNA"/>
</dbReference>
<keyword evidence="1" id="KW-0732">Signal</keyword>
<feature type="signal peptide" evidence="1">
    <location>
        <begin position="1"/>
        <end position="20"/>
    </location>
</feature>
<gene>
    <name evidence="2" type="ORF">BX592_107253</name>
</gene>
<accession>A0A4R8LY17</accession>
<evidence type="ECO:0008006" key="4">
    <source>
        <dbReference type="Google" id="ProtNLM"/>
    </source>
</evidence>
<dbReference type="AlphaFoldDB" id="A0A4R8LY17"/>